<feature type="compositionally biased region" description="Basic residues" evidence="7">
    <location>
        <begin position="713"/>
        <end position="724"/>
    </location>
</feature>
<feature type="region of interest" description="Disordered" evidence="7">
    <location>
        <begin position="133"/>
        <end position="159"/>
    </location>
</feature>
<dbReference type="PROSITE" id="PS50330">
    <property type="entry name" value="UIM"/>
    <property type="match status" value="1"/>
</dbReference>
<dbReference type="GO" id="GO:0005737">
    <property type="term" value="C:cytoplasm"/>
    <property type="evidence" value="ECO:0007669"/>
    <property type="project" value="UniProtKB-SubCell"/>
</dbReference>
<dbReference type="PANTHER" id="PTHR12983">
    <property type="entry name" value="RING FINGER 10 FAMILY MEMBER"/>
    <property type="match status" value="1"/>
</dbReference>
<dbReference type="PROSITE" id="PS00518">
    <property type="entry name" value="ZF_RING_1"/>
    <property type="match status" value="1"/>
</dbReference>
<dbReference type="Proteomes" id="UP001209540">
    <property type="component" value="Unassembled WGS sequence"/>
</dbReference>
<dbReference type="PANTHER" id="PTHR12983:SF9">
    <property type="entry name" value="E3 UBIQUITIN-PROTEIN LIGASE RNF10"/>
    <property type="match status" value="1"/>
</dbReference>
<dbReference type="SMART" id="SM00184">
    <property type="entry name" value="RING"/>
    <property type="match status" value="1"/>
</dbReference>
<organism evidence="9 10">
    <name type="scientific">Phascolomyces articulosus</name>
    <dbReference type="NCBI Taxonomy" id="60185"/>
    <lineage>
        <taxon>Eukaryota</taxon>
        <taxon>Fungi</taxon>
        <taxon>Fungi incertae sedis</taxon>
        <taxon>Mucoromycota</taxon>
        <taxon>Mucoromycotina</taxon>
        <taxon>Mucoromycetes</taxon>
        <taxon>Mucorales</taxon>
        <taxon>Lichtheimiaceae</taxon>
        <taxon>Phascolomyces</taxon>
    </lineage>
</organism>
<feature type="compositionally biased region" description="Low complexity" evidence="7">
    <location>
        <begin position="58"/>
        <end position="75"/>
    </location>
</feature>
<dbReference type="Gene3D" id="3.30.40.10">
    <property type="entry name" value="Zinc/RING finger domain, C3HC4 (zinc finger)"/>
    <property type="match status" value="1"/>
</dbReference>
<keyword evidence="2" id="KW-0963">Cytoplasm</keyword>
<comment type="subcellular location">
    <subcellularLocation>
        <location evidence="1">Cytoplasm</location>
    </subcellularLocation>
</comment>
<feature type="region of interest" description="Disordered" evidence="7">
    <location>
        <begin position="473"/>
        <end position="504"/>
    </location>
</feature>
<feature type="compositionally biased region" description="Basic and acidic residues" evidence="7">
    <location>
        <begin position="611"/>
        <end position="638"/>
    </location>
</feature>
<dbReference type="InterPro" id="IPR003903">
    <property type="entry name" value="UIM_dom"/>
</dbReference>
<feature type="compositionally biased region" description="Basic and acidic residues" evidence="7">
    <location>
        <begin position="473"/>
        <end position="494"/>
    </location>
</feature>
<comment type="caution">
    <text evidence="9">The sequence shown here is derived from an EMBL/GenBank/DDBJ whole genome shotgun (WGS) entry which is preliminary data.</text>
</comment>
<dbReference type="InterPro" id="IPR017907">
    <property type="entry name" value="Znf_RING_CS"/>
</dbReference>
<keyword evidence="10" id="KW-1185">Reference proteome</keyword>
<feature type="domain" description="RING-type" evidence="8">
    <location>
        <begin position="211"/>
        <end position="255"/>
    </location>
</feature>
<feature type="region of interest" description="Disordered" evidence="7">
    <location>
        <begin position="599"/>
        <end position="638"/>
    </location>
</feature>
<dbReference type="InterPro" id="IPR001841">
    <property type="entry name" value="Znf_RING"/>
</dbReference>
<evidence type="ECO:0000256" key="1">
    <source>
        <dbReference type="ARBA" id="ARBA00004496"/>
    </source>
</evidence>
<dbReference type="AlphaFoldDB" id="A0AAD5K377"/>
<evidence type="ECO:0000313" key="9">
    <source>
        <dbReference type="EMBL" id="KAI9267894.1"/>
    </source>
</evidence>
<dbReference type="GO" id="GO:0000976">
    <property type="term" value="F:transcription cis-regulatory region binding"/>
    <property type="evidence" value="ECO:0007669"/>
    <property type="project" value="TreeGrafter"/>
</dbReference>
<evidence type="ECO:0000256" key="5">
    <source>
        <dbReference type="ARBA" id="ARBA00022833"/>
    </source>
</evidence>
<feature type="compositionally biased region" description="Basic and acidic residues" evidence="7">
    <location>
        <begin position="667"/>
        <end position="680"/>
    </location>
</feature>
<feature type="region of interest" description="Disordered" evidence="7">
    <location>
        <begin position="663"/>
        <end position="724"/>
    </location>
</feature>
<evidence type="ECO:0000256" key="2">
    <source>
        <dbReference type="ARBA" id="ARBA00022490"/>
    </source>
</evidence>
<gene>
    <name evidence="9" type="ORF">BDA99DRAFT_535423</name>
</gene>
<dbReference type="CDD" id="cd16536">
    <property type="entry name" value="RING-HC_RNF10"/>
    <property type="match status" value="1"/>
</dbReference>
<evidence type="ECO:0000259" key="8">
    <source>
        <dbReference type="PROSITE" id="PS50089"/>
    </source>
</evidence>
<accession>A0AAD5K377</accession>
<reference evidence="9" key="2">
    <citation type="submission" date="2023-02" db="EMBL/GenBank/DDBJ databases">
        <authorList>
            <consortium name="DOE Joint Genome Institute"/>
            <person name="Mondo S.J."/>
            <person name="Chang Y."/>
            <person name="Wang Y."/>
            <person name="Ahrendt S."/>
            <person name="Andreopoulos W."/>
            <person name="Barry K."/>
            <person name="Beard J."/>
            <person name="Benny G.L."/>
            <person name="Blankenship S."/>
            <person name="Bonito G."/>
            <person name="Cuomo C."/>
            <person name="Desiro A."/>
            <person name="Gervers K.A."/>
            <person name="Hundley H."/>
            <person name="Kuo A."/>
            <person name="LaButti K."/>
            <person name="Lang B.F."/>
            <person name="Lipzen A."/>
            <person name="O'Donnell K."/>
            <person name="Pangilinan J."/>
            <person name="Reynolds N."/>
            <person name="Sandor L."/>
            <person name="Smith M.W."/>
            <person name="Tsang A."/>
            <person name="Grigoriev I.V."/>
            <person name="Stajich J.E."/>
            <person name="Spatafora J.W."/>
        </authorList>
    </citation>
    <scope>NUCLEOTIDE SEQUENCE</scope>
    <source>
        <strain evidence="9">RSA 2281</strain>
    </source>
</reference>
<dbReference type="GO" id="GO:0008270">
    <property type="term" value="F:zinc ion binding"/>
    <property type="evidence" value="ECO:0007669"/>
    <property type="project" value="UniProtKB-KW"/>
</dbReference>
<evidence type="ECO:0000313" key="10">
    <source>
        <dbReference type="Proteomes" id="UP001209540"/>
    </source>
</evidence>
<feature type="compositionally biased region" description="Basic residues" evidence="7">
    <location>
        <begin position="76"/>
        <end position="86"/>
    </location>
</feature>
<dbReference type="EMBL" id="JAIXMP010000009">
    <property type="protein sequence ID" value="KAI9267894.1"/>
    <property type="molecule type" value="Genomic_DNA"/>
</dbReference>
<evidence type="ECO:0000256" key="3">
    <source>
        <dbReference type="ARBA" id="ARBA00022723"/>
    </source>
</evidence>
<keyword evidence="4 6" id="KW-0863">Zinc-finger</keyword>
<dbReference type="SUPFAM" id="SSF57850">
    <property type="entry name" value="RING/U-box"/>
    <property type="match status" value="1"/>
</dbReference>
<evidence type="ECO:0000256" key="6">
    <source>
        <dbReference type="PROSITE-ProRule" id="PRU00175"/>
    </source>
</evidence>
<feature type="compositionally biased region" description="Basic and acidic residues" evidence="7">
    <location>
        <begin position="437"/>
        <end position="458"/>
    </location>
</feature>
<dbReference type="InterPro" id="IPR018957">
    <property type="entry name" value="Znf_C3HC4_RING-type"/>
</dbReference>
<dbReference type="InterPro" id="IPR013083">
    <property type="entry name" value="Znf_RING/FYVE/PHD"/>
</dbReference>
<keyword evidence="3" id="KW-0479">Metal-binding</keyword>
<feature type="compositionally biased region" description="Low complexity" evidence="7">
    <location>
        <begin position="691"/>
        <end position="704"/>
    </location>
</feature>
<dbReference type="Pfam" id="PF00097">
    <property type="entry name" value="zf-C3HC4"/>
    <property type="match status" value="1"/>
</dbReference>
<dbReference type="GO" id="GO:0045944">
    <property type="term" value="P:positive regulation of transcription by RNA polymerase II"/>
    <property type="evidence" value="ECO:0007669"/>
    <property type="project" value="TreeGrafter"/>
</dbReference>
<sequence length="724" mass="82692">MNANAQAFVPSSTGTPNPTLDAKLNNPPLRDTIHTKKSRPPKQQSITQQKQQQRRSHSTQQHSQQQQHFQNSSQNKQKHPNQRNRSSRGGQPVSRKSNDTTSVVVAAAEINKQSEEPSVDKKGRVSLNHLLNFSFPERRAPPPSYHPRRSNKSSAVTPSPYNKERFVNANFRFLVNPLNDYAFHLADPDSNFDWTDIEQVLISATGQVPTCPICLSPPTAARVTKCGHTFCLPCILHYLELRDNPKKQWRKCPICWDPVYERDFKPVQILHTSAVEERQGKNTAMITEGDKVEMALVMRTNGSTLALPVSASWPVPDAVVDAYLKPGTPVMPWHFTPYAMQFSRFMLAGPDYLSTEYGRDRQGLMEAMKEAKEWNLVEEIPFIQRAMIQVDEKMAELRLQNTKQVELAMHTAEMLFDTVTAVQNDGLIKRKSASSPKEQKVDPLGEKRQEISEKKEAEEIPMAYQHLHFQRAGEDTHDNDDQHQQQQKEKSDSHPKHKSNGSRGGPVADYYFFQAADGQHVYLHPLDVRVLKHEYGDFERFPHHLQVCVEGVEETTMTEEVRKRFKYLSHLPLACDVTFLEVDLKKLVSDGTSKAFSNELKMRAKKKQDRVRREEKSRKAMEARQKKEQKSRDANNRHIMESDPFFFHNPQADQENEAMLAKAISESAKEQQEQRAKEQGPKTVWGTRAVASSSSQEAEAGPSEWADHIVVTTKKKKSKHKQKK</sequence>
<feature type="region of interest" description="Disordered" evidence="7">
    <location>
        <begin position="430"/>
        <end position="460"/>
    </location>
</feature>
<name>A0AAD5K377_9FUNG</name>
<keyword evidence="5" id="KW-0862">Zinc</keyword>
<dbReference type="InterPro" id="IPR039739">
    <property type="entry name" value="MAG2/RNF10"/>
</dbReference>
<evidence type="ECO:0000256" key="7">
    <source>
        <dbReference type="SAM" id="MobiDB-lite"/>
    </source>
</evidence>
<dbReference type="PROSITE" id="PS50089">
    <property type="entry name" value="ZF_RING_2"/>
    <property type="match status" value="1"/>
</dbReference>
<evidence type="ECO:0000256" key="4">
    <source>
        <dbReference type="ARBA" id="ARBA00022771"/>
    </source>
</evidence>
<feature type="compositionally biased region" description="Polar residues" evidence="7">
    <location>
        <begin position="1"/>
        <end position="18"/>
    </location>
</feature>
<reference evidence="9" key="1">
    <citation type="journal article" date="2022" name="IScience">
        <title>Evolution of zygomycete secretomes and the origins of terrestrial fungal ecologies.</title>
        <authorList>
            <person name="Chang Y."/>
            <person name="Wang Y."/>
            <person name="Mondo S."/>
            <person name="Ahrendt S."/>
            <person name="Andreopoulos W."/>
            <person name="Barry K."/>
            <person name="Beard J."/>
            <person name="Benny G.L."/>
            <person name="Blankenship S."/>
            <person name="Bonito G."/>
            <person name="Cuomo C."/>
            <person name="Desiro A."/>
            <person name="Gervers K.A."/>
            <person name="Hundley H."/>
            <person name="Kuo A."/>
            <person name="LaButti K."/>
            <person name="Lang B.F."/>
            <person name="Lipzen A."/>
            <person name="O'Donnell K."/>
            <person name="Pangilinan J."/>
            <person name="Reynolds N."/>
            <person name="Sandor L."/>
            <person name="Smith M.E."/>
            <person name="Tsang A."/>
            <person name="Grigoriev I.V."/>
            <person name="Stajich J.E."/>
            <person name="Spatafora J.W."/>
        </authorList>
    </citation>
    <scope>NUCLEOTIDE SEQUENCE</scope>
    <source>
        <strain evidence="9">RSA 2281</strain>
    </source>
</reference>
<proteinExistence type="predicted"/>
<protein>
    <recommendedName>
        <fullName evidence="8">RING-type domain-containing protein</fullName>
    </recommendedName>
</protein>
<feature type="region of interest" description="Disordered" evidence="7">
    <location>
        <begin position="1"/>
        <end position="101"/>
    </location>
</feature>